<dbReference type="PANTHER" id="PTHR36917">
    <property type="entry name" value="INTRACELLULAR SEPTATION PROTEIN A-RELATED"/>
    <property type="match status" value="1"/>
</dbReference>
<gene>
    <name evidence="6" type="ORF">JKL49_09720</name>
</gene>
<reference evidence="6" key="1">
    <citation type="submission" date="2021-01" db="EMBL/GenBank/DDBJ databases">
        <title>Genome sequence of Phenylobacterium sp. 20VBR1 isolated from a valley glaceir, Ny-Alesund, Svalbard.</title>
        <authorList>
            <person name="Thomas F.A."/>
            <person name="Krishnan K.P."/>
            <person name="Sinha R.K."/>
        </authorList>
    </citation>
    <scope>NUCLEOTIDE SEQUENCE</scope>
    <source>
        <strain evidence="6">20VBR1</strain>
    </source>
</reference>
<protein>
    <submittedName>
        <fullName evidence="6">Septation protein IspZ</fullName>
    </submittedName>
</protein>
<organism evidence="6">
    <name type="scientific">Phenylobacterium glaciei</name>
    <dbReference type="NCBI Taxonomy" id="2803784"/>
    <lineage>
        <taxon>Bacteria</taxon>
        <taxon>Pseudomonadati</taxon>
        <taxon>Pseudomonadota</taxon>
        <taxon>Alphaproteobacteria</taxon>
        <taxon>Caulobacterales</taxon>
        <taxon>Caulobacteraceae</taxon>
        <taxon>Phenylobacterium</taxon>
    </lineage>
</organism>
<keyword evidence="4 5" id="KW-0472">Membrane</keyword>
<evidence type="ECO:0000256" key="4">
    <source>
        <dbReference type="ARBA" id="ARBA00023136"/>
    </source>
</evidence>
<keyword evidence="1" id="KW-1003">Cell membrane</keyword>
<evidence type="ECO:0000256" key="5">
    <source>
        <dbReference type="SAM" id="Phobius"/>
    </source>
</evidence>
<dbReference type="InterPro" id="IPR006008">
    <property type="entry name" value="YciB"/>
</dbReference>
<feature type="transmembrane region" description="Helical" evidence="5">
    <location>
        <begin position="97"/>
        <end position="114"/>
    </location>
</feature>
<feature type="transmembrane region" description="Helical" evidence="5">
    <location>
        <begin position="157"/>
        <end position="183"/>
    </location>
</feature>
<name>A0A974P590_9CAUL</name>
<sequence>MGGWVRGPPRILRERVRRKTAFAPSLWASRFALSREPADASPALRRPPLVLDFLATIVFLVLVALKVDPTIAATVAIAIGVGQVVVLKIMKRPIAPLQWLGLGLVLVFGTASLLTHDMRFLMVKPTVIYVLVGAFMLKRGWMLRYMPPIAAGHGEDVMVAFGYAWAGLMFVSGIVNAIVAVAFTDHWVAFMAIFPWPPNSPCSRSST</sequence>
<accession>A0A974P590</accession>
<dbReference type="EMBL" id="CP068570">
    <property type="protein sequence ID" value="QQZ51309.1"/>
    <property type="molecule type" value="Genomic_DNA"/>
</dbReference>
<dbReference type="GO" id="GO:0005886">
    <property type="term" value="C:plasma membrane"/>
    <property type="evidence" value="ECO:0007669"/>
    <property type="project" value="TreeGrafter"/>
</dbReference>
<evidence type="ECO:0000256" key="1">
    <source>
        <dbReference type="ARBA" id="ARBA00022475"/>
    </source>
</evidence>
<keyword evidence="3 5" id="KW-1133">Transmembrane helix</keyword>
<evidence type="ECO:0000313" key="6">
    <source>
        <dbReference type="EMBL" id="QQZ51309.1"/>
    </source>
</evidence>
<keyword evidence="2 5" id="KW-0812">Transmembrane</keyword>
<feature type="transmembrane region" description="Helical" evidence="5">
    <location>
        <begin position="120"/>
        <end position="137"/>
    </location>
</feature>
<evidence type="ECO:0000256" key="3">
    <source>
        <dbReference type="ARBA" id="ARBA00022989"/>
    </source>
</evidence>
<dbReference type="AlphaFoldDB" id="A0A974P590"/>
<evidence type="ECO:0000256" key="2">
    <source>
        <dbReference type="ARBA" id="ARBA00022692"/>
    </source>
</evidence>
<dbReference type="Pfam" id="PF04279">
    <property type="entry name" value="IspA"/>
    <property type="match status" value="1"/>
</dbReference>
<dbReference type="PANTHER" id="PTHR36917:SF1">
    <property type="entry name" value="INNER MEMBRANE-SPANNING PROTEIN YCIB"/>
    <property type="match status" value="1"/>
</dbReference>
<proteinExistence type="predicted"/>